<protein>
    <recommendedName>
        <fullName evidence="1">N-acetyltransferase domain-containing protein</fullName>
    </recommendedName>
</protein>
<keyword evidence="3" id="KW-1185">Reference proteome</keyword>
<dbReference type="Proteomes" id="UP001501676">
    <property type="component" value="Unassembled WGS sequence"/>
</dbReference>
<evidence type="ECO:0000313" key="3">
    <source>
        <dbReference type="Proteomes" id="UP001501676"/>
    </source>
</evidence>
<dbReference type="PANTHER" id="PTHR43792:SF1">
    <property type="entry name" value="N-ACETYLTRANSFERASE DOMAIN-CONTAINING PROTEIN"/>
    <property type="match status" value="1"/>
</dbReference>
<dbReference type="SUPFAM" id="SSF55729">
    <property type="entry name" value="Acyl-CoA N-acyltransferases (Nat)"/>
    <property type="match status" value="1"/>
</dbReference>
<dbReference type="InterPro" id="IPR000182">
    <property type="entry name" value="GNAT_dom"/>
</dbReference>
<dbReference type="PANTHER" id="PTHR43792">
    <property type="entry name" value="GNAT FAMILY, PUTATIVE (AFU_ORTHOLOGUE AFUA_3G00765)-RELATED-RELATED"/>
    <property type="match status" value="1"/>
</dbReference>
<evidence type="ECO:0000313" key="2">
    <source>
        <dbReference type="EMBL" id="GAA3397899.1"/>
    </source>
</evidence>
<reference evidence="3" key="1">
    <citation type="journal article" date="2019" name="Int. J. Syst. Evol. Microbiol.">
        <title>The Global Catalogue of Microorganisms (GCM) 10K type strain sequencing project: providing services to taxonomists for standard genome sequencing and annotation.</title>
        <authorList>
            <consortium name="The Broad Institute Genomics Platform"/>
            <consortium name="The Broad Institute Genome Sequencing Center for Infectious Disease"/>
            <person name="Wu L."/>
            <person name="Ma J."/>
        </authorList>
    </citation>
    <scope>NUCLEOTIDE SEQUENCE [LARGE SCALE GENOMIC DNA]</scope>
    <source>
        <strain evidence="3">JCM 9458</strain>
    </source>
</reference>
<gene>
    <name evidence="2" type="ORF">GCM10020369_79700</name>
</gene>
<dbReference type="Gene3D" id="3.40.630.30">
    <property type="match status" value="1"/>
</dbReference>
<sequence length="200" mass="22784">MSVRRDYAGYRLRMGTRYSSRLRLEPIGPQRADDLWLLHQDDGIAYWYGGRWTHQAAAETAAMMERGWRVDGVHKWIAYRRTTGELVGRGGLSYGDVAGVRRLELGWAVRGPFRGQGYATEIGRAGLRFAFHELNAEDVVAFTERHHHRSRAVMERLGMRPIGELRRPGLVDGRDGVHDDAPFVLYRAARTSHRVRGTSP</sequence>
<dbReference type="EMBL" id="BAAAYN010000071">
    <property type="protein sequence ID" value="GAA3397899.1"/>
    <property type="molecule type" value="Genomic_DNA"/>
</dbReference>
<feature type="domain" description="N-acetyltransferase" evidence="1">
    <location>
        <begin position="22"/>
        <end position="190"/>
    </location>
</feature>
<dbReference type="PROSITE" id="PS51186">
    <property type="entry name" value="GNAT"/>
    <property type="match status" value="1"/>
</dbReference>
<dbReference type="InterPro" id="IPR016181">
    <property type="entry name" value="Acyl_CoA_acyltransferase"/>
</dbReference>
<evidence type="ECO:0000259" key="1">
    <source>
        <dbReference type="PROSITE" id="PS51186"/>
    </source>
</evidence>
<accession>A0ABP6TD36</accession>
<comment type="caution">
    <text evidence="2">The sequence shown here is derived from an EMBL/GenBank/DDBJ whole genome shotgun (WGS) entry which is preliminary data.</text>
</comment>
<name>A0ABP6TD36_9ACTN</name>
<dbReference type="Pfam" id="PF13302">
    <property type="entry name" value="Acetyltransf_3"/>
    <property type="match status" value="1"/>
</dbReference>
<proteinExistence type="predicted"/>
<dbReference type="InterPro" id="IPR051531">
    <property type="entry name" value="N-acetyltransferase"/>
</dbReference>
<organism evidence="2 3">
    <name type="scientific">Cryptosporangium minutisporangium</name>
    <dbReference type="NCBI Taxonomy" id="113569"/>
    <lineage>
        <taxon>Bacteria</taxon>
        <taxon>Bacillati</taxon>
        <taxon>Actinomycetota</taxon>
        <taxon>Actinomycetes</taxon>
        <taxon>Cryptosporangiales</taxon>
        <taxon>Cryptosporangiaceae</taxon>
        <taxon>Cryptosporangium</taxon>
    </lineage>
</organism>